<protein>
    <submittedName>
        <fullName evidence="6">Subtilisin E</fullName>
    </submittedName>
</protein>
<keyword evidence="7" id="KW-1185">Reference proteome</keyword>
<dbReference type="EMBL" id="AP019860">
    <property type="protein sequence ID" value="BBM86572.1"/>
    <property type="molecule type" value="Genomic_DNA"/>
</dbReference>
<dbReference type="Proteomes" id="UP000326354">
    <property type="component" value="Chromosome"/>
</dbReference>
<dbReference type="GO" id="GO:0016020">
    <property type="term" value="C:membrane"/>
    <property type="evidence" value="ECO:0007669"/>
    <property type="project" value="TreeGrafter"/>
</dbReference>
<comment type="similarity">
    <text evidence="4">Belongs to the peptidase S8 family.</text>
</comment>
<dbReference type="InterPro" id="IPR036852">
    <property type="entry name" value="Peptidase_S8/S53_dom_sf"/>
</dbReference>
<proteinExistence type="inferred from homology"/>
<dbReference type="InterPro" id="IPR000209">
    <property type="entry name" value="Peptidase_S8/S53_dom"/>
</dbReference>
<comment type="caution">
    <text evidence="4">Lacks conserved residue(s) required for the propagation of feature annotation.</text>
</comment>
<evidence type="ECO:0000259" key="5">
    <source>
        <dbReference type="Pfam" id="PF00082"/>
    </source>
</evidence>
<dbReference type="PROSITE" id="PS51892">
    <property type="entry name" value="SUBTILASE"/>
    <property type="match status" value="1"/>
</dbReference>
<evidence type="ECO:0000256" key="4">
    <source>
        <dbReference type="PROSITE-ProRule" id="PRU01240"/>
    </source>
</evidence>
<sequence>MFTYKNLILFLLVSCILAANENLIEYKISCSQKISFKRSSEYYILPSGKQENYMFNEYSFLLNSSIPYSNVYKIKKNMEVSLEDITQEIFPNFQKIYPIVIDDLGYRYIVQDKLFVSFLKGNEQKVVQQLKKYNVSPHSEYKSFEKINVYIFKVQEKNIEDIYLTKKINSIRQSVQEIIWTYPVLSLELNGIHSLPNNKNDSGWHLDKIKAPNSWNNGFTGKNVNISIFSDGIDLVDNTALKNNIYINQSESFLDAGHDDDNNGFIDDVIGWDFVRNENIPFPKKFSHRFFDKNNPTLNDISGTCIAGIIAASPFENRPTGIAYNSKIFSIKVIESGRFTSEVELAKAINYVANFEDIHIQLHGWGLGVELPVTKKVIEKASQKQIIISPVGDSGSSSQVCFPATMAQVIAVAAVDPQGHVRYSNYNKWKNQVDIAAPGEGIATTDVHGPYGYGVYQTPQFIDTNYTNNYRGTNAATAIVTACIALMLEKDPSLSAEDIKTILKCTAKKTLNHSSSKLGPGILNIEAALQKIKK</sequence>
<keyword evidence="1" id="KW-0645">Protease</keyword>
<accession>A0A5S9ISF3</accession>
<organism evidence="6 7">
    <name type="scientific">Uabimicrobium amorphum</name>
    <dbReference type="NCBI Taxonomy" id="2596890"/>
    <lineage>
        <taxon>Bacteria</taxon>
        <taxon>Pseudomonadati</taxon>
        <taxon>Planctomycetota</taxon>
        <taxon>Candidatus Uabimicrobiia</taxon>
        <taxon>Candidatus Uabimicrobiales</taxon>
        <taxon>Candidatus Uabimicrobiaceae</taxon>
        <taxon>Candidatus Uabimicrobium</taxon>
    </lineage>
</organism>
<dbReference type="KEGG" id="uam:UABAM_04958"/>
<dbReference type="AlphaFoldDB" id="A0A5S9ISF3"/>
<dbReference type="Pfam" id="PF00082">
    <property type="entry name" value="Peptidase_S8"/>
    <property type="match status" value="1"/>
</dbReference>
<dbReference type="SUPFAM" id="SSF52743">
    <property type="entry name" value="Subtilisin-like"/>
    <property type="match status" value="1"/>
</dbReference>
<dbReference type="PANTHER" id="PTHR42884">
    <property type="entry name" value="PROPROTEIN CONVERTASE SUBTILISIN/KEXIN-RELATED"/>
    <property type="match status" value="1"/>
</dbReference>
<evidence type="ECO:0000256" key="1">
    <source>
        <dbReference type="ARBA" id="ARBA00022670"/>
    </source>
</evidence>
<evidence type="ECO:0000256" key="2">
    <source>
        <dbReference type="ARBA" id="ARBA00022801"/>
    </source>
</evidence>
<gene>
    <name evidence="6" type="ORF">UABAM_04958</name>
</gene>
<evidence type="ECO:0000313" key="6">
    <source>
        <dbReference type="EMBL" id="BBM86572.1"/>
    </source>
</evidence>
<name>A0A5S9ISF3_UABAM</name>
<dbReference type="CDD" id="cd00306">
    <property type="entry name" value="Peptidases_S8_S53"/>
    <property type="match status" value="1"/>
</dbReference>
<keyword evidence="3" id="KW-0720">Serine protease</keyword>
<dbReference type="GO" id="GO:0004252">
    <property type="term" value="F:serine-type endopeptidase activity"/>
    <property type="evidence" value="ECO:0007669"/>
    <property type="project" value="InterPro"/>
</dbReference>
<keyword evidence="2" id="KW-0378">Hydrolase</keyword>
<dbReference type="OrthoDB" id="261496at2"/>
<dbReference type="PANTHER" id="PTHR42884:SF14">
    <property type="entry name" value="NEUROENDOCRINE CONVERTASE 1"/>
    <property type="match status" value="1"/>
</dbReference>
<evidence type="ECO:0000256" key="3">
    <source>
        <dbReference type="ARBA" id="ARBA00022825"/>
    </source>
</evidence>
<reference evidence="6 7" key="1">
    <citation type="submission" date="2019-08" db="EMBL/GenBank/DDBJ databases">
        <title>Complete genome sequence of Candidatus Uab amorphum.</title>
        <authorList>
            <person name="Shiratori T."/>
            <person name="Suzuki S."/>
            <person name="Kakizawa Y."/>
            <person name="Ishida K."/>
        </authorList>
    </citation>
    <scope>NUCLEOTIDE SEQUENCE [LARGE SCALE GENOMIC DNA]</scope>
    <source>
        <strain evidence="6 7">SRT547</strain>
    </source>
</reference>
<dbReference type="Gene3D" id="3.40.50.200">
    <property type="entry name" value="Peptidase S8/S53 domain"/>
    <property type="match status" value="1"/>
</dbReference>
<feature type="domain" description="Peptidase S8/S53" evidence="5">
    <location>
        <begin position="221"/>
        <end position="519"/>
    </location>
</feature>
<dbReference type="GO" id="GO:0016485">
    <property type="term" value="P:protein processing"/>
    <property type="evidence" value="ECO:0007669"/>
    <property type="project" value="TreeGrafter"/>
</dbReference>
<evidence type="ECO:0000313" key="7">
    <source>
        <dbReference type="Proteomes" id="UP000326354"/>
    </source>
</evidence>